<feature type="region of interest" description="Disordered" evidence="1">
    <location>
        <begin position="50"/>
        <end position="156"/>
    </location>
</feature>
<feature type="compositionally biased region" description="Pro residues" evidence="1">
    <location>
        <begin position="51"/>
        <end position="66"/>
    </location>
</feature>
<evidence type="ECO:0000313" key="4">
    <source>
        <dbReference type="Proteomes" id="UP001165667"/>
    </source>
</evidence>
<dbReference type="AlphaFoldDB" id="A0AA42CRH1"/>
<feature type="compositionally biased region" description="Pro residues" evidence="1">
    <location>
        <begin position="103"/>
        <end position="113"/>
    </location>
</feature>
<keyword evidence="4" id="KW-1185">Reference proteome</keyword>
<dbReference type="PROSITE" id="PS51257">
    <property type="entry name" value="PROKAR_LIPOPROTEIN"/>
    <property type="match status" value="1"/>
</dbReference>
<comment type="caution">
    <text evidence="3">The sequence shown here is derived from an EMBL/GenBank/DDBJ whole genome shotgun (WGS) entry which is preliminary data.</text>
</comment>
<organism evidence="3 4">
    <name type="scientific">Lichenifustis flavocetrariae</name>
    <dbReference type="NCBI Taxonomy" id="2949735"/>
    <lineage>
        <taxon>Bacteria</taxon>
        <taxon>Pseudomonadati</taxon>
        <taxon>Pseudomonadota</taxon>
        <taxon>Alphaproteobacteria</taxon>
        <taxon>Hyphomicrobiales</taxon>
        <taxon>Lichenihabitantaceae</taxon>
        <taxon>Lichenifustis</taxon>
    </lineage>
</organism>
<evidence type="ECO:0000313" key="3">
    <source>
        <dbReference type="EMBL" id="MCW6512470.1"/>
    </source>
</evidence>
<accession>A0AA42CRH1</accession>
<gene>
    <name evidence="3" type="ORF">M8523_31645</name>
</gene>
<sequence>MIRVRPLLRFGVIGLPLGLAACASADSLGIDTSDPNCVLLCALTRALTGEHPPPAPPQPARVPLPPAKAAAAEPSRPPVPVRQASLTRSVPPTSLRPSVAPAPVAPSPAPPRPTAQMLASPARPPAAAVPSPRPLPTLARPIPGSVAIVPPSWQDH</sequence>
<dbReference type="RefSeq" id="WP_282588848.1">
    <property type="nucleotide sequence ID" value="NZ_JAMOIM010000051.1"/>
</dbReference>
<evidence type="ECO:0000256" key="2">
    <source>
        <dbReference type="SAM" id="SignalP"/>
    </source>
</evidence>
<proteinExistence type="predicted"/>
<protein>
    <submittedName>
        <fullName evidence="3">Uncharacterized protein</fullName>
    </submittedName>
</protein>
<evidence type="ECO:0000256" key="1">
    <source>
        <dbReference type="SAM" id="MobiDB-lite"/>
    </source>
</evidence>
<keyword evidence="2" id="KW-0732">Signal</keyword>
<dbReference type="Proteomes" id="UP001165667">
    <property type="component" value="Unassembled WGS sequence"/>
</dbReference>
<reference evidence="3" key="1">
    <citation type="submission" date="2022-05" db="EMBL/GenBank/DDBJ databases">
        <authorList>
            <person name="Pankratov T."/>
        </authorList>
    </citation>
    <scope>NUCLEOTIDE SEQUENCE</scope>
    <source>
        <strain evidence="3">BP6-180914</strain>
    </source>
</reference>
<feature type="signal peptide" evidence="2">
    <location>
        <begin position="1"/>
        <end position="25"/>
    </location>
</feature>
<dbReference type="EMBL" id="JAMOIM010000051">
    <property type="protein sequence ID" value="MCW6512470.1"/>
    <property type="molecule type" value="Genomic_DNA"/>
</dbReference>
<feature type="chain" id="PRO_5041446264" evidence="2">
    <location>
        <begin position="26"/>
        <end position="156"/>
    </location>
</feature>
<name>A0AA42CRH1_9HYPH</name>
<feature type="compositionally biased region" description="Low complexity" evidence="1">
    <location>
        <begin position="118"/>
        <end position="130"/>
    </location>
</feature>